<dbReference type="InterPro" id="IPR037523">
    <property type="entry name" value="VOC_core"/>
</dbReference>
<protein>
    <submittedName>
        <fullName evidence="2">Glyoxalase/bleomycin resistance/dioxygenase family protein</fullName>
    </submittedName>
</protein>
<accession>A0ABX0J5G0</accession>
<evidence type="ECO:0000313" key="2">
    <source>
        <dbReference type="EMBL" id="NHN31565.1"/>
    </source>
</evidence>
<organism evidence="2 3">
    <name type="scientific">Paenibacillus agricola</name>
    <dbReference type="NCBI Taxonomy" id="2716264"/>
    <lineage>
        <taxon>Bacteria</taxon>
        <taxon>Bacillati</taxon>
        <taxon>Bacillota</taxon>
        <taxon>Bacilli</taxon>
        <taxon>Bacillales</taxon>
        <taxon>Paenibacillaceae</taxon>
        <taxon>Paenibacillus</taxon>
    </lineage>
</organism>
<proteinExistence type="predicted"/>
<feature type="domain" description="VOC" evidence="1">
    <location>
        <begin position="1"/>
        <end position="118"/>
    </location>
</feature>
<dbReference type="InterPro" id="IPR029068">
    <property type="entry name" value="Glyas_Bleomycin-R_OHBP_Dase"/>
</dbReference>
<dbReference type="EMBL" id="JAAOIW010000005">
    <property type="protein sequence ID" value="NHN31565.1"/>
    <property type="molecule type" value="Genomic_DNA"/>
</dbReference>
<evidence type="ECO:0000313" key="3">
    <source>
        <dbReference type="Proteomes" id="UP001165962"/>
    </source>
</evidence>
<name>A0ABX0J5G0_9BACL</name>
<dbReference type="SUPFAM" id="SSF54593">
    <property type="entry name" value="Glyoxalase/Bleomycin resistance protein/Dihydroxybiphenyl dioxygenase"/>
    <property type="match status" value="1"/>
</dbReference>
<evidence type="ECO:0000259" key="1">
    <source>
        <dbReference type="PROSITE" id="PS51819"/>
    </source>
</evidence>
<keyword evidence="3" id="KW-1185">Reference proteome</keyword>
<dbReference type="Gene3D" id="3.10.180.10">
    <property type="entry name" value="2,3-Dihydroxybiphenyl 1,2-Dioxygenase, domain 1"/>
    <property type="match status" value="1"/>
</dbReference>
<dbReference type="RefSeq" id="WP_166151696.1">
    <property type="nucleotide sequence ID" value="NZ_JAAOIW010000005.1"/>
</dbReference>
<gene>
    <name evidence="2" type="ORF">G9U52_17165</name>
</gene>
<sequence length="276" mass="31461">MITHFAGLQLNTVSKQAIKQFYQGQLQFPVVSESDHEISFQPTEHFTLSFTEVNEPLSPAHIAFEVPFSEFDCSVDALRNAGVCLLRWPDSREIDEFETGKNIYFRDSDGNLLEIIAHHYIKEGILPPRGVLKVMYLREIGLPVEDVVGFREWLKSTLQLQTIKETDTFNFVISGTAHAIVTSIHRRWVPIAMMALPPRMVVSFGVSDQRFIEHVRTLLEKQGIEHMLDDLECTEGALHFAFNGYHFRLVPTQFAQTLPAMLNLPLSRAKDAFSNN</sequence>
<dbReference type="PROSITE" id="PS51819">
    <property type="entry name" value="VOC"/>
    <property type="match status" value="1"/>
</dbReference>
<comment type="caution">
    <text evidence="2">The sequence shown here is derived from an EMBL/GenBank/DDBJ whole genome shotgun (WGS) entry which is preliminary data.</text>
</comment>
<dbReference type="Proteomes" id="UP001165962">
    <property type="component" value="Unassembled WGS sequence"/>
</dbReference>
<reference evidence="2" key="1">
    <citation type="submission" date="2020-03" db="EMBL/GenBank/DDBJ databases">
        <title>Draft sequencing of Paenibacilllus sp. S3N08.</title>
        <authorList>
            <person name="Kim D.-U."/>
        </authorList>
    </citation>
    <scope>NUCLEOTIDE SEQUENCE</scope>
    <source>
        <strain evidence="2">S3N08</strain>
    </source>
</reference>